<dbReference type="EMBL" id="CP017831">
    <property type="protein sequence ID" value="AOZ95748.1"/>
    <property type="molecule type" value="Genomic_DNA"/>
</dbReference>
<name>A0A1D9NZE9_9FIRM</name>
<reference evidence="2" key="1">
    <citation type="submission" date="2016-10" db="EMBL/GenBank/DDBJ databases">
        <title>The complete genome sequence of the rumen bacterium Butyrivibrio hungatei MB2003.</title>
        <authorList>
            <person name="Palevich N."/>
            <person name="Kelly W.J."/>
            <person name="Leahy S.C."/>
            <person name="Altermann E."/>
            <person name="Rakonjac J."/>
            <person name="Attwood G.T."/>
        </authorList>
    </citation>
    <scope>NUCLEOTIDE SEQUENCE [LARGE SCALE GENOMIC DNA]</scope>
    <source>
        <strain evidence="2">MB2003</strain>
    </source>
</reference>
<dbReference type="RefSeq" id="WP_071175490.1">
    <property type="nucleotide sequence ID" value="NZ_CP017831.1"/>
</dbReference>
<organism evidence="1 2">
    <name type="scientific">Butyrivibrio hungatei</name>
    <dbReference type="NCBI Taxonomy" id="185008"/>
    <lineage>
        <taxon>Bacteria</taxon>
        <taxon>Bacillati</taxon>
        <taxon>Bacillota</taxon>
        <taxon>Clostridia</taxon>
        <taxon>Lachnospirales</taxon>
        <taxon>Lachnospiraceae</taxon>
        <taxon>Butyrivibrio</taxon>
    </lineage>
</organism>
<gene>
    <name evidence="1" type="ORF">bhn_I0714</name>
</gene>
<keyword evidence="2" id="KW-1185">Reference proteome</keyword>
<accession>A0A1D9NZE9</accession>
<evidence type="ECO:0000313" key="1">
    <source>
        <dbReference type="EMBL" id="AOZ95748.1"/>
    </source>
</evidence>
<proteinExistence type="predicted"/>
<dbReference type="AlphaFoldDB" id="A0A1D9NZE9"/>
<protein>
    <submittedName>
        <fullName evidence="1">Uncharacterized protein</fullName>
    </submittedName>
</protein>
<dbReference type="OrthoDB" id="2002996at2"/>
<dbReference type="Proteomes" id="UP000179284">
    <property type="component" value="Chromosome I"/>
</dbReference>
<sequence>MYIAMQCADSNGMLNTEICTFQGIRYDTRYKSAVISTEHLNHDYVIPMEAKDYEAAASQIMEAMKAHAELINIEQGIVCRGRKGESRHVDPQKLVIVPM</sequence>
<evidence type="ECO:0000313" key="2">
    <source>
        <dbReference type="Proteomes" id="UP000179284"/>
    </source>
</evidence>
<dbReference type="KEGG" id="bhu:bhn_I0714"/>